<sequence length="237" mass="26640">KNGISCIKKNIVDLTWDFDNNTIYWTGIKPFVYTKMVGNSNERGYWYAMNEFCAGEHGGTHFDAPYHFNKDGWKVGEVPIDKLVAKGALIDLRNETQGRVENISLDNEHGAFDQGTVLLIQFGRSQNWHNRTKYLGLDENGKLNFPGISKQAAEWIAKSGKFYGVGLDTPSVDPGSTADFMTHRIFGQYQIYGLENVKLVETLPVRGFTLLVMPMKLREGTGAPLRLLAVLTSESIW</sequence>
<name>A0ABQ9ITW5_9CUCU</name>
<evidence type="ECO:0000313" key="3">
    <source>
        <dbReference type="Proteomes" id="UP001162164"/>
    </source>
</evidence>
<evidence type="ECO:0008006" key="4">
    <source>
        <dbReference type="Google" id="ProtNLM"/>
    </source>
</evidence>
<gene>
    <name evidence="2" type="ORF">NQ317_006452</name>
</gene>
<accession>A0ABQ9ITW5</accession>
<dbReference type="Gene3D" id="3.50.30.50">
    <property type="entry name" value="Putative cyclase"/>
    <property type="match status" value="1"/>
</dbReference>
<dbReference type="InterPro" id="IPR007325">
    <property type="entry name" value="KFase/CYL"/>
</dbReference>
<dbReference type="Pfam" id="PF04199">
    <property type="entry name" value="Cyclase"/>
    <property type="match status" value="1"/>
</dbReference>
<proteinExistence type="inferred from homology"/>
<dbReference type="Proteomes" id="UP001162164">
    <property type="component" value="Unassembled WGS sequence"/>
</dbReference>
<comment type="similarity">
    <text evidence="1">Belongs to the Cyclase 1 superfamily.</text>
</comment>
<dbReference type="PANTHER" id="PTHR31118">
    <property type="entry name" value="CYCLASE-LIKE PROTEIN 2"/>
    <property type="match status" value="1"/>
</dbReference>
<dbReference type="PANTHER" id="PTHR31118:SF12">
    <property type="entry name" value="CYCLASE-LIKE PROTEIN 2"/>
    <property type="match status" value="1"/>
</dbReference>
<evidence type="ECO:0000256" key="1">
    <source>
        <dbReference type="ARBA" id="ARBA00007865"/>
    </source>
</evidence>
<reference evidence="2" key="1">
    <citation type="journal article" date="2023" name="Insect Mol. Biol.">
        <title>Genome sequencing provides insights into the evolution of gene families encoding plant cell wall-degrading enzymes in longhorned beetles.</title>
        <authorList>
            <person name="Shin N.R."/>
            <person name="Okamura Y."/>
            <person name="Kirsch R."/>
            <person name="Pauchet Y."/>
        </authorList>
    </citation>
    <scope>NUCLEOTIDE SEQUENCE</scope>
    <source>
        <strain evidence="2">MMC_N1</strain>
    </source>
</reference>
<comment type="caution">
    <text evidence="2">The sequence shown here is derived from an EMBL/GenBank/DDBJ whole genome shotgun (WGS) entry which is preliminary data.</text>
</comment>
<dbReference type="InterPro" id="IPR037175">
    <property type="entry name" value="KFase_sf"/>
</dbReference>
<organism evidence="2 3">
    <name type="scientific">Molorchus minor</name>
    <dbReference type="NCBI Taxonomy" id="1323400"/>
    <lineage>
        <taxon>Eukaryota</taxon>
        <taxon>Metazoa</taxon>
        <taxon>Ecdysozoa</taxon>
        <taxon>Arthropoda</taxon>
        <taxon>Hexapoda</taxon>
        <taxon>Insecta</taxon>
        <taxon>Pterygota</taxon>
        <taxon>Neoptera</taxon>
        <taxon>Endopterygota</taxon>
        <taxon>Coleoptera</taxon>
        <taxon>Polyphaga</taxon>
        <taxon>Cucujiformia</taxon>
        <taxon>Chrysomeloidea</taxon>
        <taxon>Cerambycidae</taxon>
        <taxon>Lamiinae</taxon>
        <taxon>Monochamini</taxon>
        <taxon>Molorchus</taxon>
    </lineage>
</organism>
<keyword evidence="3" id="KW-1185">Reference proteome</keyword>
<dbReference type="SUPFAM" id="SSF102198">
    <property type="entry name" value="Putative cyclase"/>
    <property type="match status" value="1"/>
</dbReference>
<protein>
    <recommendedName>
        <fullName evidence="4">Cyclase</fullName>
    </recommendedName>
</protein>
<dbReference type="EMBL" id="JAPWTJ010002710">
    <property type="protein sequence ID" value="KAJ8964867.1"/>
    <property type="molecule type" value="Genomic_DNA"/>
</dbReference>
<evidence type="ECO:0000313" key="2">
    <source>
        <dbReference type="EMBL" id="KAJ8964867.1"/>
    </source>
</evidence>
<feature type="non-terminal residue" evidence="2">
    <location>
        <position position="1"/>
    </location>
</feature>